<dbReference type="InterPro" id="IPR021762">
    <property type="entry name" value="DUF3325"/>
</dbReference>
<reference evidence="3" key="1">
    <citation type="submission" date="2014-12" db="EMBL/GenBank/DDBJ databases">
        <title>Complete genome sequence of a multi-drug resistant Klebsiella pneumoniae.</title>
        <authorList>
            <person name="Hua X."/>
            <person name="Chen Q."/>
            <person name="Li X."/>
            <person name="Feng Y."/>
            <person name="Ruan Z."/>
            <person name="Yu Y."/>
        </authorList>
    </citation>
    <scope>NUCLEOTIDE SEQUENCE [LARGE SCALE GENOMIC DNA]</scope>
    <source>
        <strain evidence="3">5.12</strain>
    </source>
</reference>
<dbReference type="OrthoDB" id="9987314at2"/>
<keyword evidence="1" id="KW-0812">Transmembrane</keyword>
<sequence length="90" mass="10321">MIMLAGWLTNLLGFWLFALAMPRNRKWLIARKFSSKQEKVARNAGFALLLVSLWCVLRTSFIGDAIVIWCYMLTISALLITGIIAFKQQR</sequence>
<evidence type="ECO:0000313" key="3">
    <source>
        <dbReference type="Proteomes" id="UP000219285"/>
    </source>
</evidence>
<dbReference type="AlphaFoldDB" id="A0A6M4MCD8"/>
<organism evidence="2 3">
    <name type="scientific">Alteromonas pelagimontana</name>
    <dbReference type="NCBI Taxonomy" id="1858656"/>
    <lineage>
        <taxon>Bacteria</taxon>
        <taxon>Pseudomonadati</taxon>
        <taxon>Pseudomonadota</taxon>
        <taxon>Gammaproteobacteria</taxon>
        <taxon>Alteromonadales</taxon>
        <taxon>Alteromonadaceae</taxon>
        <taxon>Alteromonas/Salinimonas group</taxon>
        <taxon>Alteromonas</taxon>
    </lineage>
</organism>
<keyword evidence="1" id="KW-1133">Transmembrane helix</keyword>
<dbReference type="Pfam" id="PF11804">
    <property type="entry name" value="DUF3325"/>
    <property type="match status" value="1"/>
</dbReference>
<keyword evidence="1" id="KW-0472">Membrane</keyword>
<feature type="transmembrane region" description="Helical" evidence="1">
    <location>
        <begin position="66"/>
        <end position="86"/>
    </location>
</feature>
<evidence type="ECO:0000256" key="1">
    <source>
        <dbReference type="SAM" id="Phobius"/>
    </source>
</evidence>
<dbReference type="EMBL" id="CP052766">
    <property type="protein sequence ID" value="QJR80709.1"/>
    <property type="molecule type" value="Genomic_DNA"/>
</dbReference>
<name>A0A6M4MCD8_9ALTE</name>
<feature type="transmembrane region" description="Helical" evidence="1">
    <location>
        <begin position="43"/>
        <end position="60"/>
    </location>
</feature>
<dbReference type="KEGG" id="apel:CA267_007915"/>
<protein>
    <submittedName>
        <fullName evidence="2">DUF3325 domain-containing protein</fullName>
    </submittedName>
</protein>
<gene>
    <name evidence="2" type="ORF">CA267_007915</name>
</gene>
<keyword evidence="3" id="KW-1185">Reference proteome</keyword>
<dbReference type="Proteomes" id="UP000219285">
    <property type="component" value="Chromosome"/>
</dbReference>
<proteinExistence type="predicted"/>
<feature type="transmembrane region" description="Helical" evidence="1">
    <location>
        <begin position="6"/>
        <end position="22"/>
    </location>
</feature>
<reference evidence="2 3" key="2">
    <citation type="submission" date="2020-04" db="EMBL/GenBank/DDBJ databases">
        <title>Complete genome sequence of Alteromonas pelagimontana 5.12T.</title>
        <authorList>
            <person name="Sinha R.K."/>
            <person name="Krishnan K.P."/>
            <person name="Kurian J.P."/>
        </authorList>
    </citation>
    <scope>NUCLEOTIDE SEQUENCE [LARGE SCALE GENOMIC DNA]</scope>
    <source>
        <strain evidence="2 3">5.12</strain>
    </source>
</reference>
<accession>A0A6M4MCD8</accession>
<dbReference type="RefSeq" id="WP_075607989.1">
    <property type="nucleotide sequence ID" value="NZ_CP052766.1"/>
</dbReference>
<evidence type="ECO:0000313" key="2">
    <source>
        <dbReference type="EMBL" id="QJR80709.1"/>
    </source>
</evidence>